<name>A0ACC0WXP1_9ROSI</name>
<protein>
    <submittedName>
        <fullName evidence="1">Uncharacterized protein</fullName>
    </submittedName>
</protein>
<evidence type="ECO:0000313" key="2">
    <source>
        <dbReference type="Proteomes" id="UP001163603"/>
    </source>
</evidence>
<dbReference type="EMBL" id="CM047750">
    <property type="protein sequence ID" value="KAJ0007007.1"/>
    <property type="molecule type" value="Genomic_DNA"/>
</dbReference>
<gene>
    <name evidence="1" type="ORF">Pint_29150</name>
</gene>
<accession>A0ACC0WXP1</accession>
<sequence>MVQVHYFINFLKNQFQALVVSLTLSKRKFQELMHYTSLAKHQIPSKGDVFCWAKLSGIRNSCLPLKFKALKL</sequence>
<dbReference type="Proteomes" id="UP001163603">
    <property type="component" value="Chromosome 15"/>
</dbReference>
<organism evidence="1 2">
    <name type="scientific">Pistacia integerrima</name>
    <dbReference type="NCBI Taxonomy" id="434235"/>
    <lineage>
        <taxon>Eukaryota</taxon>
        <taxon>Viridiplantae</taxon>
        <taxon>Streptophyta</taxon>
        <taxon>Embryophyta</taxon>
        <taxon>Tracheophyta</taxon>
        <taxon>Spermatophyta</taxon>
        <taxon>Magnoliopsida</taxon>
        <taxon>eudicotyledons</taxon>
        <taxon>Gunneridae</taxon>
        <taxon>Pentapetalae</taxon>
        <taxon>rosids</taxon>
        <taxon>malvids</taxon>
        <taxon>Sapindales</taxon>
        <taxon>Anacardiaceae</taxon>
        <taxon>Pistacia</taxon>
    </lineage>
</organism>
<comment type="caution">
    <text evidence="1">The sequence shown here is derived from an EMBL/GenBank/DDBJ whole genome shotgun (WGS) entry which is preliminary data.</text>
</comment>
<keyword evidence="2" id="KW-1185">Reference proteome</keyword>
<evidence type="ECO:0000313" key="1">
    <source>
        <dbReference type="EMBL" id="KAJ0007007.1"/>
    </source>
</evidence>
<proteinExistence type="predicted"/>
<reference evidence="2" key="1">
    <citation type="journal article" date="2023" name="G3 (Bethesda)">
        <title>Genome assembly and association tests identify interacting loci associated with vigor, precocity, and sex in interspecific pistachio rootstocks.</title>
        <authorList>
            <person name="Palmer W."/>
            <person name="Jacygrad E."/>
            <person name="Sagayaradj S."/>
            <person name="Cavanaugh K."/>
            <person name="Han R."/>
            <person name="Bertier L."/>
            <person name="Beede B."/>
            <person name="Kafkas S."/>
            <person name="Golino D."/>
            <person name="Preece J."/>
            <person name="Michelmore R."/>
        </authorList>
    </citation>
    <scope>NUCLEOTIDE SEQUENCE [LARGE SCALE GENOMIC DNA]</scope>
</reference>